<evidence type="ECO:0000313" key="1">
    <source>
        <dbReference type="EMBL" id="MBA2851862.1"/>
    </source>
</evidence>
<sequence>MELKFSDYAKRPVVIKAVEVTDALIVDVASEPNGTIKLNGYNIVACDEETLIIETLEGNHTCKVGSYIIVGVKGEIYPVRRDIFDETYVPVKKQ</sequence>
<comment type="caution">
    <text evidence="1">The sequence shown here is derived from an EMBL/GenBank/DDBJ whole genome shotgun (WGS) entry which is preliminary data.</text>
</comment>
<evidence type="ECO:0000313" key="2">
    <source>
        <dbReference type="Proteomes" id="UP000564425"/>
    </source>
</evidence>
<dbReference type="EMBL" id="JACDUH010000003">
    <property type="protein sequence ID" value="MBA2851862.1"/>
    <property type="molecule type" value="Genomic_DNA"/>
</dbReference>
<reference evidence="1 2" key="1">
    <citation type="submission" date="2020-07" db="EMBL/GenBank/DDBJ databases">
        <title>Genomic Encyclopedia of Type Strains, Phase IV (KMG-V): Genome sequencing to study the core and pangenomes of soil and plant-associated prokaryotes.</title>
        <authorList>
            <person name="Whitman W."/>
        </authorList>
    </citation>
    <scope>NUCLEOTIDE SEQUENCE [LARGE SCALE GENOMIC DNA]</scope>
    <source>
        <strain evidence="1 2">A1</strain>
    </source>
</reference>
<gene>
    <name evidence="1" type="ORF">HNP86_002021</name>
</gene>
<organism evidence="1 2">
    <name type="scientific">Methanococcus maripaludis</name>
    <name type="common">Methanococcus deltae</name>
    <dbReference type="NCBI Taxonomy" id="39152"/>
    <lineage>
        <taxon>Archaea</taxon>
        <taxon>Methanobacteriati</taxon>
        <taxon>Methanobacteriota</taxon>
        <taxon>Methanomada group</taxon>
        <taxon>Methanococci</taxon>
        <taxon>Methanococcales</taxon>
        <taxon>Methanococcaceae</taxon>
        <taxon>Methanococcus</taxon>
    </lineage>
</organism>
<dbReference type="Proteomes" id="UP000564425">
    <property type="component" value="Unassembled WGS sequence"/>
</dbReference>
<protein>
    <submittedName>
        <fullName evidence="1">Uncharacterized protein</fullName>
    </submittedName>
</protein>
<dbReference type="AlphaFoldDB" id="A0A7J9NVZ5"/>
<proteinExistence type="predicted"/>
<accession>A0A7J9NVZ5</accession>
<name>A0A7J9NVZ5_METMI</name>
<dbReference type="RefSeq" id="WP_181501681.1">
    <property type="nucleotide sequence ID" value="NZ_JACDUH010000003.1"/>
</dbReference>